<feature type="region of interest" description="Disordered" evidence="1">
    <location>
        <begin position="31"/>
        <end position="124"/>
    </location>
</feature>
<accession>A0A9D3MIS4</accession>
<proteinExistence type="predicted"/>
<evidence type="ECO:0000313" key="2">
    <source>
        <dbReference type="EMBL" id="KAG5849694.1"/>
    </source>
</evidence>
<evidence type="ECO:0000313" key="3">
    <source>
        <dbReference type="Proteomes" id="UP001044222"/>
    </source>
</evidence>
<sequence>QEGACTDSTSELTISTLPSETPAATIALLSDDPGLVNPAFDPSAEDNSQSGSNTSLAARSTTKKRDFRNFDRATARGRSFRRINRALSALRRTKSGTSVPNQSTEERDNARNATVPRRVRSARG</sequence>
<dbReference type="AlphaFoldDB" id="A0A9D3MIS4"/>
<keyword evidence="3" id="KW-1185">Reference proteome</keyword>
<feature type="compositionally biased region" description="Polar residues" evidence="1">
    <location>
        <begin position="45"/>
        <end position="60"/>
    </location>
</feature>
<feature type="non-terminal residue" evidence="2">
    <location>
        <position position="1"/>
    </location>
</feature>
<feature type="compositionally biased region" description="Basic and acidic residues" evidence="1">
    <location>
        <begin position="63"/>
        <end position="74"/>
    </location>
</feature>
<dbReference type="EMBL" id="JAFIRN010000004">
    <property type="protein sequence ID" value="KAG5849694.1"/>
    <property type="molecule type" value="Genomic_DNA"/>
</dbReference>
<dbReference type="Proteomes" id="UP001044222">
    <property type="component" value="Unassembled WGS sequence"/>
</dbReference>
<organism evidence="2 3">
    <name type="scientific">Anguilla anguilla</name>
    <name type="common">European freshwater eel</name>
    <name type="synonym">Muraena anguilla</name>
    <dbReference type="NCBI Taxonomy" id="7936"/>
    <lineage>
        <taxon>Eukaryota</taxon>
        <taxon>Metazoa</taxon>
        <taxon>Chordata</taxon>
        <taxon>Craniata</taxon>
        <taxon>Vertebrata</taxon>
        <taxon>Euteleostomi</taxon>
        <taxon>Actinopterygii</taxon>
        <taxon>Neopterygii</taxon>
        <taxon>Teleostei</taxon>
        <taxon>Anguilliformes</taxon>
        <taxon>Anguillidae</taxon>
        <taxon>Anguilla</taxon>
    </lineage>
</organism>
<comment type="caution">
    <text evidence="2">The sequence shown here is derived from an EMBL/GenBank/DDBJ whole genome shotgun (WGS) entry which is preliminary data.</text>
</comment>
<gene>
    <name evidence="2" type="ORF">ANANG_G00074460</name>
</gene>
<feature type="non-terminal residue" evidence="2">
    <location>
        <position position="124"/>
    </location>
</feature>
<name>A0A9D3MIS4_ANGAN</name>
<evidence type="ECO:0000256" key="1">
    <source>
        <dbReference type="SAM" id="MobiDB-lite"/>
    </source>
</evidence>
<protein>
    <submittedName>
        <fullName evidence="2">Uncharacterized protein</fullName>
    </submittedName>
</protein>
<reference evidence="2" key="1">
    <citation type="submission" date="2021-01" db="EMBL/GenBank/DDBJ databases">
        <title>A chromosome-scale assembly of European eel, Anguilla anguilla.</title>
        <authorList>
            <person name="Henkel C."/>
            <person name="Jong-Raadsen S.A."/>
            <person name="Dufour S."/>
            <person name="Weltzien F.-A."/>
            <person name="Palstra A.P."/>
            <person name="Pelster B."/>
            <person name="Spaink H.P."/>
            <person name="Van Den Thillart G.E."/>
            <person name="Jansen H."/>
            <person name="Zahm M."/>
            <person name="Klopp C."/>
            <person name="Cedric C."/>
            <person name="Louis A."/>
            <person name="Berthelot C."/>
            <person name="Parey E."/>
            <person name="Roest Crollius H."/>
            <person name="Montfort J."/>
            <person name="Robinson-Rechavi M."/>
            <person name="Bucao C."/>
            <person name="Bouchez O."/>
            <person name="Gislard M."/>
            <person name="Lluch J."/>
            <person name="Milhes M."/>
            <person name="Lampietro C."/>
            <person name="Lopez Roques C."/>
            <person name="Donnadieu C."/>
            <person name="Braasch I."/>
            <person name="Desvignes T."/>
            <person name="Postlethwait J."/>
            <person name="Bobe J."/>
            <person name="Guiguen Y."/>
            <person name="Dirks R."/>
        </authorList>
    </citation>
    <scope>NUCLEOTIDE SEQUENCE</scope>
    <source>
        <strain evidence="2">Tag_6206</strain>
        <tissue evidence="2">Liver</tissue>
    </source>
</reference>